<evidence type="ECO:0000256" key="3">
    <source>
        <dbReference type="ARBA" id="ARBA00022691"/>
    </source>
</evidence>
<dbReference type="GO" id="GO:0008168">
    <property type="term" value="F:methyltransferase activity"/>
    <property type="evidence" value="ECO:0007669"/>
    <property type="project" value="UniProtKB-KW"/>
</dbReference>
<protein>
    <submittedName>
        <fullName evidence="4">O-methyltransferase</fullName>
        <ecNumber evidence="4">2.1.1.-</ecNumber>
    </submittedName>
</protein>
<evidence type="ECO:0000313" key="4">
    <source>
        <dbReference type="EMBL" id="MFC4158516.1"/>
    </source>
</evidence>
<dbReference type="EC" id="2.1.1.-" evidence="4"/>
<dbReference type="EMBL" id="JBHSBU010000001">
    <property type="protein sequence ID" value="MFC4158516.1"/>
    <property type="molecule type" value="Genomic_DNA"/>
</dbReference>
<sequence>MLTPARQAQLDRLHEEGQAIDTRETIRAHKRLNVDPDIGRLLAMLAWFGRVGRVLEIGTSNGVSSIWLAAALEDVGGRLFSIDVNPDKTNAARTNLAQAGLLELATLLTGDAAEVLAASAPDAYDLIFLDADRSRYGDYWPDLRRVLRSRGLIVVDNALSHAEECQPFFDLVAATPGYRTLCLPLGKGGMLILKN</sequence>
<name>A0ABV8MN65_9NEIS</name>
<reference evidence="5" key="1">
    <citation type="journal article" date="2019" name="Int. J. Syst. Evol. Microbiol.">
        <title>The Global Catalogue of Microorganisms (GCM) 10K type strain sequencing project: providing services to taxonomists for standard genome sequencing and annotation.</title>
        <authorList>
            <consortium name="The Broad Institute Genomics Platform"/>
            <consortium name="The Broad Institute Genome Sequencing Center for Infectious Disease"/>
            <person name="Wu L."/>
            <person name="Ma J."/>
        </authorList>
    </citation>
    <scope>NUCLEOTIDE SEQUENCE [LARGE SCALE GENOMIC DNA]</scope>
    <source>
        <strain evidence="5">LMG 29894</strain>
    </source>
</reference>
<gene>
    <name evidence="4" type="ORF">ACFOW7_03980</name>
</gene>
<keyword evidence="2 4" id="KW-0808">Transferase</keyword>
<accession>A0ABV8MN65</accession>
<dbReference type="Pfam" id="PF01596">
    <property type="entry name" value="Methyltransf_3"/>
    <property type="match status" value="1"/>
</dbReference>
<dbReference type="Gene3D" id="3.40.50.150">
    <property type="entry name" value="Vaccinia Virus protein VP39"/>
    <property type="match status" value="1"/>
</dbReference>
<evidence type="ECO:0000256" key="1">
    <source>
        <dbReference type="ARBA" id="ARBA00022603"/>
    </source>
</evidence>
<dbReference type="PANTHER" id="PTHR43167">
    <property type="entry name" value="PUTATIVE (AFU_ORTHOLOGUE AFUA_6G01830)-RELATED"/>
    <property type="match status" value="1"/>
</dbReference>
<dbReference type="PROSITE" id="PS51682">
    <property type="entry name" value="SAM_OMT_I"/>
    <property type="match status" value="1"/>
</dbReference>
<comment type="caution">
    <text evidence="4">The sequence shown here is derived from an EMBL/GenBank/DDBJ whole genome shotgun (WGS) entry which is preliminary data.</text>
</comment>
<dbReference type="InterPro" id="IPR002935">
    <property type="entry name" value="SAM_O-MeTrfase"/>
</dbReference>
<evidence type="ECO:0000256" key="2">
    <source>
        <dbReference type="ARBA" id="ARBA00022679"/>
    </source>
</evidence>
<evidence type="ECO:0000313" key="5">
    <source>
        <dbReference type="Proteomes" id="UP001595791"/>
    </source>
</evidence>
<dbReference type="InterPro" id="IPR029063">
    <property type="entry name" value="SAM-dependent_MTases_sf"/>
</dbReference>
<dbReference type="GO" id="GO:0032259">
    <property type="term" value="P:methylation"/>
    <property type="evidence" value="ECO:0007669"/>
    <property type="project" value="UniProtKB-KW"/>
</dbReference>
<proteinExistence type="predicted"/>
<keyword evidence="1 4" id="KW-0489">Methyltransferase</keyword>
<dbReference type="PANTHER" id="PTHR43167:SF1">
    <property type="entry name" value="PUTATIVE (AFU_ORTHOLOGUE AFUA_6G01830)-RELATED"/>
    <property type="match status" value="1"/>
</dbReference>
<keyword evidence="3" id="KW-0949">S-adenosyl-L-methionine</keyword>
<dbReference type="RefSeq" id="WP_378161274.1">
    <property type="nucleotide sequence ID" value="NZ_JBHSBU010000001.1"/>
</dbReference>
<dbReference type="Proteomes" id="UP001595791">
    <property type="component" value="Unassembled WGS sequence"/>
</dbReference>
<dbReference type="CDD" id="cd02440">
    <property type="entry name" value="AdoMet_MTases"/>
    <property type="match status" value="1"/>
</dbReference>
<keyword evidence="5" id="KW-1185">Reference proteome</keyword>
<organism evidence="4 5">
    <name type="scientific">Chitinimonas lacunae</name>
    <dbReference type="NCBI Taxonomy" id="1963018"/>
    <lineage>
        <taxon>Bacteria</taxon>
        <taxon>Pseudomonadati</taxon>
        <taxon>Pseudomonadota</taxon>
        <taxon>Betaproteobacteria</taxon>
        <taxon>Neisseriales</taxon>
        <taxon>Chitinibacteraceae</taxon>
        <taxon>Chitinimonas</taxon>
    </lineage>
</organism>
<dbReference type="SUPFAM" id="SSF53335">
    <property type="entry name" value="S-adenosyl-L-methionine-dependent methyltransferases"/>
    <property type="match status" value="1"/>
</dbReference>